<keyword evidence="1" id="KW-1133">Transmembrane helix</keyword>
<proteinExistence type="predicted"/>
<accession>A0AAV6IUB8</accession>
<dbReference type="AlphaFoldDB" id="A0AAV6IUB8"/>
<reference evidence="2" key="1">
    <citation type="submission" date="2020-08" db="EMBL/GenBank/DDBJ databases">
        <title>Plant Genome Project.</title>
        <authorList>
            <person name="Zhang R.-G."/>
        </authorList>
    </citation>
    <scope>NUCLEOTIDE SEQUENCE</scope>
    <source>
        <strain evidence="2">WSP0</strain>
        <tissue evidence="2">Leaf</tissue>
    </source>
</reference>
<sequence>MAVQKNMASIQFLSLVVSMLGGGPSLLGVFSRISASLVEGLLAAFRCVHPGFLQLRLRHRLPRVVKASPNDG</sequence>
<feature type="transmembrane region" description="Helical" evidence="1">
    <location>
        <begin position="12"/>
        <end position="30"/>
    </location>
</feature>
<evidence type="ECO:0000256" key="1">
    <source>
        <dbReference type="SAM" id="Phobius"/>
    </source>
</evidence>
<gene>
    <name evidence="2" type="ORF">RHGRI_025880</name>
</gene>
<dbReference type="Proteomes" id="UP000823749">
    <property type="component" value="Chromosome 9"/>
</dbReference>
<keyword evidence="1" id="KW-0812">Transmembrane</keyword>
<evidence type="ECO:0000313" key="2">
    <source>
        <dbReference type="EMBL" id="KAG5531069.1"/>
    </source>
</evidence>
<protein>
    <submittedName>
        <fullName evidence="2">Uncharacterized protein</fullName>
    </submittedName>
</protein>
<organism evidence="2 3">
    <name type="scientific">Rhododendron griersonianum</name>
    <dbReference type="NCBI Taxonomy" id="479676"/>
    <lineage>
        <taxon>Eukaryota</taxon>
        <taxon>Viridiplantae</taxon>
        <taxon>Streptophyta</taxon>
        <taxon>Embryophyta</taxon>
        <taxon>Tracheophyta</taxon>
        <taxon>Spermatophyta</taxon>
        <taxon>Magnoliopsida</taxon>
        <taxon>eudicotyledons</taxon>
        <taxon>Gunneridae</taxon>
        <taxon>Pentapetalae</taxon>
        <taxon>asterids</taxon>
        <taxon>Ericales</taxon>
        <taxon>Ericaceae</taxon>
        <taxon>Ericoideae</taxon>
        <taxon>Rhodoreae</taxon>
        <taxon>Rhododendron</taxon>
    </lineage>
</organism>
<dbReference type="EMBL" id="JACTNZ010000009">
    <property type="protein sequence ID" value="KAG5531069.1"/>
    <property type="molecule type" value="Genomic_DNA"/>
</dbReference>
<keyword evidence="3" id="KW-1185">Reference proteome</keyword>
<name>A0AAV6IUB8_9ERIC</name>
<keyword evidence="1" id="KW-0472">Membrane</keyword>
<evidence type="ECO:0000313" key="3">
    <source>
        <dbReference type="Proteomes" id="UP000823749"/>
    </source>
</evidence>
<comment type="caution">
    <text evidence="2">The sequence shown here is derived from an EMBL/GenBank/DDBJ whole genome shotgun (WGS) entry which is preliminary data.</text>
</comment>